<proteinExistence type="predicted"/>
<organism evidence="2 3">
    <name type="scientific">Ovis ammon polii</name>
    <dbReference type="NCBI Taxonomy" id="230172"/>
    <lineage>
        <taxon>Eukaryota</taxon>
        <taxon>Metazoa</taxon>
        <taxon>Chordata</taxon>
        <taxon>Craniata</taxon>
        <taxon>Vertebrata</taxon>
        <taxon>Euteleostomi</taxon>
        <taxon>Mammalia</taxon>
        <taxon>Eutheria</taxon>
        <taxon>Laurasiatheria</taxon>
        <taxon>Artiodactyla</taxon>
        <taxon>Ruminantia</taxon>
        <taxon>Pecora</taxon>
        <taxon>Bovidae</taxon>
        <taxon>Caprinae</taxon>
        <taxon>Ovis</taxon>
    </lineage>
</organism>
<protein>
    <submittedName>
        <fullName evidence="2">Uncharacterized protein</fullName>
    </submittedName>
</protein>
<feature type="compositionally biased region" description="Basic and acidic residues" evidence="1">
    <location>
        <begin position="33"/>
        <end position="42"/>
    </location>
</feature>
<name>A0AAD4UR58_OVIAM</name>
<dbReference type="Proteomes" id="UP001214576">
    <property type="component" value="Unassembled WGS sequence"/>
</dbReference>
<feature type="compositionally biased region" description="Basic residues" evidence="1">
    <location>
        <begin position="91"/>
        <end position="107"/>
    </location>
</feature>
<dbReference type="EMBL" id="JAKZEL010000001">
    <property type="protein sequence ID" value="KAI4548884.1"/>
    <property type="molecule type" value="Genomic_DNA"/>
</dbReference>
<evidence type="ECO:0000313" key="2">
    <source>
        <dbReference type="EMBL" id="KAI4548884.1"/>
    </source>
</evidence>
<gene>
    <name evidence="2" type="ORF">MG293_001214</name>
</gene>
<dbReference type="AlphaFoldDB" id="A0AAD4UR58"/>
<evidence type="ECO:0000313" key="3">
    <source>
        <dbReference type="Proteomes" id="UP001214576"/>
    </source>
</evidence>
<reference evidence="2" key="1">
    <citation type="submission" date="2022-03" db="EMBL/GenBank/DDBJ databases">
        <title>Genomic analyses of argali, domestic sheep and their hybrids provide insights into chromosomal evolution, heterosis and genetic basis of agronomic traits.</title>
        <authorList>
            <person name="Li M."/>
        </authorList>
    </citation>
    <scope>NUCLEOTIDE SEQUENCE</scope>
    <source>
        <strain evidence="2">CAU-MHL-2022a</strain>
        <tissue evidence="2">Skin</tissue>
    </source>
</reference>
<keyword evidence="3" id="KW-1185">Reference proteome</keyword>
<evidence type="ECO:0000256" key="1">
    <source>
        <dbReference type="SAM" id="MobiDB-lite"/>
    </source>
</evidence>
<sequence length="134" mass="14825">MPLLSLATPVPGDSPCTSPKAFQGPSEPEESVSTERPEEVKEAWGSPGVESPSFNTTDISLTPIHSFTDDLGYQGSQDLTSEEDPSLVPGKRQKRNKTATFRMRRNKVREEDENDKEDEEDEAGRSPRGPILEH</sequence>
<feature type="region of interest" description="Disordered" evidence="1">
    <location>
        <begin position="1"/>
        <end position="134"/>
    </location>
</feature>
<comment type="caution">
    <text evidence="2">The sequence shown here is derived from an EMBL/GenBank/DDBJ whole genome shotgun (WGS) entry which is preliminary data.</text>
</comment>
<feature type="compositionally biased region" description="Acidic residues" evidence="1">
    <location>
        <begin position="111"/>
        <end position="122"/>
    </location>
</feature>
<feature type="compositionally biased region" description="Polar residues" evidence="1">
    <location>
        <begin position="52"/>
        <end position="65"/>
    </location>
</feature>
<accession>A0AAD4UR58</accession>